<feature type="region of interest" description="Disordered" evidence="1">
    <location>
        <begin position="45"/>
        <end position="70"/>
    </location>
</feature>
<evidence type="ECO:0000313" key="3">
    <source>
        <dbReference type="Proteomes" id="UP000608513"/>
    </source>
</evidence>
<sequence>MLLRKLIVFAVTSGLAKKAWDQVRKDQAHKRLPVDITEVVARPVATADPSRRRTVAERMGARRRREGPSA</sequence>
<dbReference type="RefSeq" id="WP_187076348.1">
    <property type="nucleotide sequence ID" value="NZ_JACORT010000004.1"/>
</dbReference>
<evidence type="ECO:0000256" key="1">
    <source>
        <dbReference type="SAM" id="MobiDB-lite"/>
    </source>
</evidence>
<gene>
    <name evidence="2" type="ORF">H8N03_11640</name>
</gene>
<accession>A0A923MS49</accession>
<protein>
    <submittedName>
        <fullName evidence="2">Uncharacterized protein</fullName>
    </submittedName>
</protein>
<name>A0A923MS49_9BURK</name>
<feature type="compositionally biased region" description="Basic residues" evidence="1">
    <location>
        <begin position="61"/>
        <end position="70"/>
    </location>
</feature>
<dbReference type="Proteomes" id="UP000608513">
    <property type="component" value="Unassembled WGS sequence"/>
</dbReference>
<keyword evidence="3" id="KW-1185">Reference proteome</keyword>
<dbReference type="AlphaFoldDB" id="A0A923MS49"/>
<dbReference type="EMBL" id="JACORT010000004">
    <property type="protein sequence ID" value="MBC5783599.1"/>
    <property type="molecule type" value="Genomic_DNA"/>
</dbReference>
<comment type="caution">
    <text evidence="2">The sequence shown here is derived from an EMBL/GenBank/DDBJ whole genome shotgun (WGS) entry which is preliminary data.</text>
</comment>
<organism evidence="2 3">
    <name type="scientific">Ramlibacter cellulosilyticus</name>
    <dbReference type="NCBI Taxonomy" id="2764187"/>
    <lineage>
        <taxon>Bacteria</taxon>
        <taxon>Pseudomonadati</taxon>
        <taxon>Pseudomonadota</taxon>
        <taxon>Betaproteobacteria</taxon>
        <taxon>Burkholderiales</taxon>
        <taxon>Comamonadaceae</taxon>
        <taxon>Ramlibacter</taxon>
    </lineage>
</organism>
<reference evidence="2" key="1">
    <citation type="submission" date="2020-08" db="EMBL/GenBank/DDBJ databases">
        <title>Ramlibacter sp. USB13 16S ribosomal RNA gene genome sequencing and assembly.</title>
        <authorList>
            <person name="Kang M."/>
        </authorList>
    </citation>
    <scope>NUCLEOTIDE SEQUENCE</scope>
    <source>
        <strain evidence="2">USB13</strain>
    </source>
</reference>
<evidence type="ECO:0000313" key="2">
    <source>
        <dbReference type="EMBL" id="MBC5783599.1"/>
    </source>
</evidence>
<feature type="compositionally biased region" description="Basic and acidic residues" evidence="1">
    <location>
        <begin position="49"/>
        <end position="60"/>
    </location>
</feature>
<proteinExistence type="predicted"/>